<dbReference type="GO" id="GO:1990904">
    <property type="term" value="C:ribonucleoprotein complex"/>
    <property type="evidence" value="ECO:0007669"/>
    <property type="project" value="UniProtKB-KW"/>
</dbReference>
<organism evidence="5 6">
    <name type="scientific">Aphanothece sacrum FPU1</name>
    <dbReference type="NCBI Taxonomy" id="1920663"/>
    <lineage>
        <taxon>Bacteria</taxon>
        <taxon>Bacillati</taxon>
        <taxon>Cyanobacteriota</taxon>
        <taxon>Cyanophyceae</taxon>
        <taxon>Oscillatoriophycideae</taxon>
        <taxon>Chroococcales</taxon>
        <taxon>Aphanothecaceae</taxon>
        <taxon>Aphanothece</taxon>
    </lineage>
</organism>
<dbReference type="Gene3D" id="2.40.50.140">
    <property type="entry name" value="Nucleic acid-binding proteins"/>
    <property type="match status" value="3"/>
</dbReference>
<evidence type="ECO:0000256" key="1">
    <source>
        <dbReference type="ARBA" id="ARBA00006767"/>
    </source>
</evidence>
<keyword evidence="6" id="KW-1185">Reference proteome</keyword>
<dbReference type="PANTHER" id="PTHR10724">
    <property type="entry name" value="30S RIBOSOMAL PROTEIN S1"/>
    <property type="match status" value="1"/>
</dbReference>
<evidence type="ECO:0000313" key="6">
    <source>
        <dbReference type="Proteomes" id="UP000287247"/>
    </source>
</evidence>
<evidence type="ECO:0000259" key="4">
    <source>
        <dbReference type="PROSITE" id="PS50126"/>
    </source>
</evidence>
<dbReference type="EMBL" id="BDQK01000016">
    <property type="protein sequence ID" value="GBF82479.1"/>
    <property type="molecule type" value="Genomic_DNA"/>
</dbReference>
<dbReference type="AlphaFoldDB" id="A0A401IMK8"/>
<dbReference type="GO" id="GO:0006412">
    <property type="term" value="P:translation"/>
    <property type="evidence" value="ECO:0007669"/>
    <property type="project" value="TreeGrafter"/>
</dbReference>
<dbReference type="PRINTS" id="PR00681">
    <property type="entry name" value="RIBOSOMALS1"/>
</dbReference>
<gene>
    <name evidence="5" type="ORF">AsFPU1_3908</name>
</gene>
<dbReference type="InterPro" id="IPR050437">
    <property type="entry name" value="Ribos_protein_bS1-like"/>
</dbReference>
<dbReference type="SMART" id="SM00316">
    <property type="entry name" value="S1"/>
    <property type="match status" value="3"/>
</dbReference>
<accession>A0A401IMK8</accession>
<dbReference type="PROSITE" id="PS50126">
    <property type="entry name" value="S1"/>
    <property type="match status" value="3"/>
</dbReference>
<sequence>MDDFAQALNKHDYNFEKGQVIRGKIVQHTSDGAYVDIGGKSTGFVPVTEATLKSVTNLADVLPVNEEFDFLITSDQNAEGQVNLSRRQLQLQKAWENIAEMSESGQSVQMRVTAINKGGVIGEVEGLRGFIPRSHLVERDDVDSLVGQLLTATFLEVNQENKKLVLSQKRARMASEMGKLTPGTLIAGKVAKIQPYGVFIDLNGVTGLLHITQVSGVRIDALTTVFKIGQEIQVMILTLDEFKGRISLSTKILESYPGEILEKFDEMMATASARVEQAREKMEKEVE</sequence>
<feature type="domain" description="S1 motif" evidence="4">
    <location>
        <begin position="18"/>
        <end position="87"/>
    </location>
</feature>
<dbReference type="GO" id="GO:0003729">
    <property type="term" value="F:mRNA binding"/>
    <property type="evidence" value="ECO:0007669"/>
    <property type="project" value="TreeGrafter"/>
</dbReference>
<evidence type="ECO:0000256" key="2">
    <source>
        <dbReference type="ARBA" id="ARBA00022980"/>
    </source>
</evidence>
<name>A0A401IMK8_APHSA</name>
<dbReference type="GO" id="GO:0003735">
    <property type="term" value="F:structural constituent of ribosome"/>
    <property type="evidence" value="ECO:0007669"/>
    <property type="project" value="TreeGrafter"/>
</dbReference>
<feature type="domain" description="S1 motif" evidence="4">
    <location>
        <begin position="105"/>
        <end position="169"/>
    </location>
</feature>
<dbReference type="Pfam" id="PF00575">
    <property type="entry name" value="S1"/>
    <property type="match status" value="3"/>
</dbReference>
<dbReference type="GO" id="GO:0005840">
    <property type="term" value="C:ribosome"/>
    <property type="evidence" value="ECO:0007669"/>
    <property type="project" value="UniProtKB-KW"/>
</dbReference>
<dbReference type="InterPro" id="IPR012340">
    <property type="entry name" value="NA-bd_OB-fold"/>
</dbReference>
<dbReference type="Proteomes" id="UP000287247">
    <property type="component" value="Unassembled WGS sequence"/>
</dbReference>
<dbReference type="CDD" id="cd05687">
    <property type="entry name" value="S1_RPS1_repeat_ec1_hs1"/>
    <property type="match status" value="1"/>
</dbReference>
<dbReference type="InterPro" id="IPR035104">
    <property type="entry name" value="Ribosomal_protein_S1-like"/>
</dbReference>
<proteinExistence type="inferred from homology"/>
<feature type="domain" description="S1 motif" evidence="4">
    <location>
        <begin position="183"/>
        <end position="251"/>
    </location>
</feature>
<reference evidence="6" key="1">
    <citation type="submission" date="2017-05" db="EMBL/GenBank/DDBJ databases">
        <title>Physiological properties and genetic analysis related to exopolysaccharide production of fresh-water unicellular cyanobacterium Aphanothece sacrum, Suizenji Nori, that has been cultured as a food source in Japan.</title>
        <authorList>
            <person name="Kanesaki Y."/>
            <person name="Yoshikawa S."/>
            <person name="Ohki K."/>
        </authorList>
    </citation>
    <scope>NUCLEOTIDE SEQUENCE [LARGE SCALE GENOMIC DNA]</scope>
    <source>
        <strain evidence="6">FPU1</strain>
    </source>
</reference>
<comment type="caution">
    <text evidence="5">The sequence shown here is derived from an EMBL/GenBank/DDBJ whole genome shotgun (WGS) entry which is preliminary data.</text>
</comment>
<evidence type="ECO:0000313" key="5">
    <source>
        <dbReference type="EMBL" id="GBF82479.1"/>
    </source>
</evidence>
<dbReference type="SUPFAM" id="SSF50249">
    <property type="entry name" value="Nucleic acid-binding proteins"/>
    <property type="match status" value="3"/>
</dbReference>
<keyword evidence="2" id="KW-0689">Ribosomal protein</keyword>
<comment type="similarity">
    <text evidence="1">Belongs to the bacterial ribosomal protein bS1 family.</text>
</comment>
<dbReference type="CDD" id="cd04465">
    <property type="entry name" value="S1_RPS1_repeat_ec2_hs2"/>
    <property type="match status" value="1"/>
</dbReference>
<protein>
    <submittedName>
        <fullName evidence="5">RNA binding S1 domain protein</fullName>
    </submittedName>
</protein>
<dbReference type="InterPro" id="IPR003029">
    <property type="entry name" value="S1_domain"/>
</dbReference>
<dbReference type="PANTHER" id="PTHR10724:SF7">
    <property type="entry name" value="SMALL RIBOSOMAL SUBUNIT PROTEIN BS1C"/>
    <property type="match status" value="1"/>
</dbReference>
<keyword evidence="3" id="KW-0687">Ribonucleoprotein</keyword>
<evidence type="ECO:0000256" key="3">
    <source>
        <dbReference type="ARBA" id="ARBA00023274"/>
    </source>
</evidence>